<comment type="subcellular location">
    <subcellularLocation>
        <location evidence="1">Cytoplasm</location>
    </subcellularLocation>
</comment>
<sequence length="859" mass="97039">MSDPPRARGGQEGPREGARGRRRGRAGRGLQQPRQPGASAAGPSRELDAEALGRRLQGAPLAEPPPGADAGASGVGRANLRGRRVAQEPFLRTRPDHVTSKQGASGARIKLSANYFRLETHTDWRLYQYRVDFDPETDQTVVKKGLLRVHRESLGGYIFDGTVLFTSRLLSEDRAQVIELSSKRADDVNIRITIRLVGDLALGDYHYLQFFNILMRKCLQHLKLQLVGRNYFDPKARINVNEYRMELWPGYVTSIRQHESSILMCAEITHKIMRNDTVLNILTDAINAHGAQGYRRSFQQNIIGAVVLTDYNNRTYRVDDVDFDTSPISTFKLRSGAEISYKNYYKQKYQIRITQDNQPLLVSRTKARELRAGQSPLVYLVPELCRMTGLTDEMRNNFQLMRALAEHTRVGPRSRVDKLLKFGQRLTQEKAIAEDFREWNMRFSQRLLEFDARVMQNEPIIQSSSEKYNPSALVDWTRDLRSRPMLVMPDFNVWAVIVPGKMKSSAMSFISTLQKAGGGMRFRIPGPQCFDIKDDRASTYVEAIERAINTTNPQLIMIIVPNNRADRYSSLKKKCCVDRAVPSQVVLGKNLNAKGVMSIATKVSIQICCKIGGAPWTVDMPLSGLMVAGFDVCHDTTTRGRSFGAMVASLDKSMTRYYSAASAHTTGEELSNDLSLNMTKAARRYMDYNNGALPARIIIYRDGVGEGQIPYVFQHEVNLVRETLGKLYASAGVTLKLAYIIVNKRINTRLFLNNDNPPPGTVVDDCITLPERYDFFLVSQTVRQGTVSPTYYNVISDNVGLDPDKMQRLSYKLTHMYYNWSGTVRVPAPCQYAHKLAYLVGQALHRSPNNSLEDYLYYL</sequence>
<dbReference type="PROSITE" id="PS50822">
    <property type="entry name" value="PIWI"/>
    <property type="match status" value="1"/>
</dbReference>
<evidence type="ECO:0000256" key="8">
    <source>
        <dbReference type="SAM" id="MobiDB-lite"/>
    </source>
</evidence>
<name>A0AAN9VDI4_9ORTH</name>
<dbReference type="CDD" id="cd02845">
    <property type="entry name" value="PAZ_piwi_like"/>
    <property type="match status" value="1"/>
</dbReference>
<dbReference type="Proteomes" id="UP001378592">
    <property type="component" value="Unassembled WGS sequence"/>
</dbReference>
<feature type="domain" description="PAZ" evidence="9">
    <location>
        <begin position="277"/>
        <end position="389"/>
    </location>
</feature>
<dbReference type="GO" id="GO:0030154">
    <property type="term" value="P:cell differentiation"/>
    <property type="evidence" value="ECO:0007669"/>
    <property type="project" value="UniProtKB-KW"/>
</dbReference>
<dbReference type="Pfam" id="PF02171">
    <property type="entry name" value="Piwi"/>
    <property type="match status" value="1"/>
</dbReference>
<dbReference type="InterPro" id="IPR003165">
    <property type="entry name" value="Piwi"/>
</dbReference>
<dbReference type="GO" id="GO:0005737">
    <property type="term" value="C:cytoplasm"/>
    <property type="evidence" value="ECO:0007669"/>
    <property type="project" value="UniProtKB-SubCell"/>
</dbReference>
<dbReference type="PANTHER" id="PTHR22891">
    <property type="entry name" value="EUKARYOTIC TRANSLATION INITIATION FACTOR 2C"/>
    <property type="match status" value="1"/>
</dbReference>
<feature type="domain" description="Piwi" evidence="10">
    <location>
        <begin position="555"/>
        <end position="845"/>
    </location>
</feature>
<evidence type="ECO:0008006" key="13">
    <source>
        <dbReference type="Google" id="ProtNLM"/>
    </source>
</evidence>
<dbReference type="GO" id="GO:0003723">
    <property type="term" value="F:RNA binding"/>
    <property type="evidence" value="ECO:0007669"/>
    <property type="project" value="UniProtKB-KW"/>
</dbReference>
<dbReference type="SMART" id="SM00949">
    <property type="entry name" value="PAZ"/>
    <property type="match status" value="1"/>
</dbReference>
<evidence type="ECO:0000256" key="3">
    <source>
        <dbReference type="ARBA" id="ARBA00022490"/>
    </source>
</evidence>
<evidence type="ECO:0000256" key="2">
    <source>
        <dbReference type="ARBA" id="ARBA00022473"/>
    </source>
</evidence>
<dbReference type="Gene3D" id="3.40.50.2300">
    <property type="match status" value="1"/>
</dbReference>
<dbReference type="PROSITE" id="PS50821">
    <property type="entry name" value="PAZ"/>
    <property type="match status" value="1"/>
</dbReference>
<accession>A0AAN9VDI4</accession>
<dbReference type="FunFam" id="2.170.260.10:FF:000003">
    <property type="entry name" value="Piwi-like RNA-mediated gene silencing 2"/>
    <property type="match status" value="1"/>
</dbReference>
<dbReference type="SUPFAM" id="SSF53098">
    <property type="entry name" value="Ribonuclease H-like"/>
    <property type="match status" value="1"/>
</dbReference>
<keyword evidence="2" id="KW-0217">Developmental protein</keyword>
<organism evidence="11 12">
    <name type="scientific">Gryllus longicercus</name>
    <dbReference type="NCBI Taxonomy" id="2509291"/>
    <lineage>
        <taxon>Eukaryota</taxon>
        <taxon>Metazoa</taxon>
        <taxon>Ecdysozoa</taxon>
        <taxon>Arthropoda</taxon>
        <taxon>Hexapoda</taxon>
        <taxon>Insecta</taxon>
        <taxon>Pterygota</taxon>
        <taxon>Neoptera</taxon>
        <taxon>Polyneoptera</taxon>
        <taxon>Orthoptera</taxon>
        <taxon>Ensifera</taxon>
        <taxon>Gryllidea</taxon>
        <taxon>Grylloidea</taxon>
        <taxon>Gryllidae</taxon>
        <taxon>Gryllinae</taxon>
        <taxon>Gryllus</taxon>
    </lineage>
</organism>
<evidence type="ECO:0000259" key="10">
    <source>
        <dbReference type="PROSITE" id="PS50822"/>
    </source>
</evidence>
<reference evidence="11 12" key="1">
    <citation type="submission" date="2024-03" db="EMBL/GenBank/DDBJ databases">
        <title>The genome assembly and annotation of the cricket Gryllus longicercus Weissman &amp; Gray.</title>
        <authorList>
            <person name="Szrajer S."/>
            <person name="Gray D."/>
            <person name="Ylla G."/>
        </authorList>
    </citation>
    <scope>NUCLEOTIDE SEQUENCE [LARGE SCALE GENOMIC DNA]</scope>
    <source>
        <strain evidence="11">DAG 2021-001</strain>
        <tissue evidence="11">Whole body minus gut</tissue>
    </source>
</reference>
<evidence type="ECO:0000256" key="5">
    <source>
        <dbReference type="ARBA" id="ARBA00022884"/>
    </source>
</evidence>
<gene>
    <name evidence="11" type="ORF">R5R35_014662</name>
</gene>
<keyword evidence="3" id="KW-0963">Cytoplasm</keyword>
<dbReference type="AlphaFoldDB" id="A0AAN9VDI4"/>
<evidence type="ECO:0000313" key="12">
    <source>
        <dbReference type="Proteomes" id="UP001378592"/>
    </source>
</evidence>
<evidence type="ECO:0000256" key="6">
    <source>
        <dbReference type="ARBA" id="ARBA00023158"/>
    </source>
</evidence>
<dbReference type="CDD" id="cd04658">
    <property type="entry name" value="Piwi_piwi-like_Euk"/>
    <property type="match status" value="1"/>
</dbReference>
<dbReference type="InterPro" id="IPR036085">
    <property type="entry name" value="PAZ_dom_sf"/>
</dbReference>
<evidence type="ECO:0000259" key="9">
    <source>
        <dbReference type="PROSITE" id="PS50821"/>
    </source>
</evidence>
<dbReference type="InterPro" id="IPR012337">
    <property type="entry name" value="RNaseH-like_sf"/>
</dbReference>
<evidence type="ECO:0000313" key="11">
    <source>
        <dbReference type="EMBL" id="KAK7794255.1"/>
    </source>
</evidence>
<dbReference type="Pfam" id="PF23278">
    <property type="entry name" value="Piwi_N"/>
    <property type="match status" value="1"/>
</dbReference>
<dbReference type="Pfam" id="PF02170">
    <property type="entry name" value="PAZ"/>
    <property type="match status" value="1"/>
</dbReference>
<keyword evidence="6" id="KW-0943">RNA-mediated gene silencing</keyword>
<protein>
    <recommendedName>
        <fullName evidence="13">Piwi</fullName>
    </recommendedName>
</protein>
<feature type="region of interest" description="Disordered" evidence="8">
    <location>
        <begin position="1"/>
        <end position="78"/>
    </location>
</feature>
<dbReference type="InterPro" id="IPR003100">
    <property type="entry name" value="PAZ_dom"/>
</dbReference>
<dbReference type="Gene3D" id="3.30.420.10">
    <property type="entry name" value="Ribonuclease H-like superfamily/Ribonuclease H"/>
    <property type="match status" value="1"/>
</dbReference>
<evidence type="ECO:0000256" key="4">
    <source>
        <dbReference type="ARBA" id="ARBA00022782"/>
    </source>
</evidence>
<evidence type="ECO:0000256" key="7">
    <source>
        <dbReference type="ARBA" id="ARBA00038291"/>
    </source>
</evidence>
<keyword evidence="4" id="KW-0221">Differentiation</keyword>
<comment type="similarity">
    <text evidence="7">Belongs to the argonaute family. Piwi subfamily.</text>
</comment>
<dbReference type="FunFam" id="3.30.420.10:FF:000014">
    <property type="entry name" value="Piwi-like RNA-mediated gene silencing 1"/>
    <property type="match status" value="1"/>
</dbReference>
<proteinExistence type="inferred from homology"/>
<dbReference type="EMBL" id="JAZDUA010000341">
    <property type="protein sequence ID" value="KAK7794255.1"/>
    <property type="molecule type" value="Genomic_DNA"/>
</dbReference>
<feature type="compositionally biased region" description="Low complexity" evidence="8">
    <location>
        <begin position="28"/>
        <end position="38"/>
    </location>
</feature>
<dbReference type="GO" id="GO:0140965">
    <property type="term" value="P:secondary piRNA processing"/>
    <property type="evidence" value="ECO:0007669"/>
    <property type="project" value="UniProtKB-ARBA"/>
</dbReference>
<keyword evidence="5" id="KW-0694">RNA-binding</keyword>
<dbReference type="SUPFAM" id="SSF101690">
    <property type="entry name" value="PAZ domain"/>
    <property type="match status" value="1"/>
</dbReference>
<comment type="caution">
    <text evidence="11">The sequence shown here is derived from an EMBL/GenBank/DDBJ whole genome shotgun (WGS) entry which is preliminary data.</text>
</comment>
<dbReference type="Gene3D" id="2.170.260.10">
    <property type="entry name" value="paz domain"/>
    <property type="match status" value="1"/>
</dbReference>
<evidence type="ECO:0000256" key="1">
    <source>
        <dbReference type="ARBA" id="ARBA00004496"/>
    </source>
</evidence>
<dbReference type="InterPro" id="IPR036397">
    <property type="entry name" value="RNaseH_sf"/>
</dbReference>
<dbReference type="SMART" id="SM00950">
    <property type="entry name" value="Piwi"/>
    <property type="match status" value="1"/>
</dbReference>
<keyword evidence="12" id="KW-1185">Reference proteome</keyword>